<evidence type="ECO:0000313" key="4">
    <source>
        <dbReference type="Proteomes" id="UP000694871"/>
    </source>
</evidence>
<dbReference type="PRINTS" id="PR00081">
    <property type="entry name" value="GDHRDH"/>
</dbReference>
<dbReference type="PROSITE" id="PS00061">
    <property type="entry name" value="ADH_SHORT"/>
    <property type="match status" value="1"/>
</dbReference>
<accession>A0ABM1L404</accession>
<dbReference type="InterPro" id="IPR036291">
    <property type="entry name" value="NAD(P)-bd_dom_sf"/>
</dbReference>
<dbReference type="PRINTS" id="PR00080">
    <property type="entry name" value="SDRFAMILY"/>
</dbReference>
<feature type="region of interest" description="Disordered" evidence="3">
    <location>
        <begin position="265"/>
        <end position="285"/>
    </location>
</feature>
<evidence type="ECO:0000256" key="1">
    <source>
        <dbReference type="ARBA" id="ARBA00006484"/>
    </source>
</evidence>
<dbReference type="Proteomes" id="UP000694871">
    <property type="component" value="Unplaced"/>
</dbReference>
<dbReference type="SUPFAM" id="SSF51735">
    <property type="entry name" value="NAD(P)-binding Rossmann-fold domains"/>
    <property type="match status" value="1"/>
</dbReference>
<dbReference type="GeneID" id="107122176"/>
<sequence>MATCLRYPGKVVIVTGGTSGIGSAIVREFVHQGANVVFCSRASGAEEGQAMQRDLQASGCPGDVFYQVCDVKNESDIKRLISVTIQRYGCLDCLVNNAGTSYFKTIDETSSQDFRNLMEINTVSCFLAAKYALPYLRETKGNIINMASITGVIGKKGDVAYNSSKGAIIAMTKALAIDESKYGVRVNSISPGYISTPLTERDANASPNPEMAMRKIINSGLIQRLGAPEEVALAALYLASDGTFCTGLNLLISGGAEVGFGIKNQMDSEPEQSGGGNSKGFSIKP</sequence>
<dbReference type="Gene3D" id="3.40.50.720">
    <property type="entry name" value="NAD(P)-binding Rossmann-like Domain"/>
    <property type="match status" value="1"/>
</dbReference>
<dbReference type="InterPro" id="IPR002347">
    <property type="entry name" value="SDR_fam"/>
</dbReference>
<dbReference type="PANTHER" id="PTHR24321:SF8">
    <property type="entry name" value="ESTRADIOL 17-BETA-DEHYDROGENASE 8-RELATED"/>
    <property type="match status" value="1"/>
</dbReference>
<dbReference type="PANTHER" id="PTHR24321">
    <property type="entry name" value="DEHYDROGENASES, SHORT CHAIN"/>
    <property type="match status" value="1"/>
</dbReference>
<dbReference type="Pfam" id="PF13561">
    <property type="entry name" value="adh_short_C2"/>
    <property type="match status" value="1"/>
</dbReference>
<organism evidence="4 5">
    <name type="scientific">Gekko japonicus</name>
    <name type="common">Schlegel's Japanese gecko</name>
    <dbReference type="NCBI Taxonomy" id="146911"/>
    <lineage>
        <taxon>Eukaryota</taxon>
        <taxon>Metazoa</taxon>
        <taxon>Chordata</taxon>
        <taxon>Craniata</taxon>
        <taxon>Vertebrata</taxon>
        <taxon>Euteleostomi</taxon>
        <taxon>Lepidosauria</taxon>
        <taxon>Squamata</taxon>
        <taxon>Bifurcata</taxon>
        <taxon>Gekkota</taxon>
        <taxon>Gekkonidae</taxon>
        <taxon>Gekkoninae</taxon>
        <taxon>Gekko</taxon>
    </lineage>
</organism>
<protein>
    <submittedName>
        <fullName evidence="5">17-beta-hydroxysteroid dehydrogenase 14-like</fullName>
    </submittedName>
</protein>
<evidence type="ECO:0000313" key="5">
    <source>
        <dbReference type="RefSeq" id="XP_015280691.1"/>
    </source>
</evidence>
<dbReference type="InterPro" id="IPR020904">
    <property type="entry name" value="Sc_DH/Rdtase_CS"/>
</dbReference>
<reference evidence="5" key="1">
    <citation type="submission" date="2025-08" db="UniProtKB">
        <authorList>
            <consortium name="RefSeq"/>
        </authorList>
    </citation>
    <scope>IDENTIFICATION</scope>
</reference>
<keyword evidence="4" id="KW-1185">Reference proteome</keyword>
<dbReference type="RefSeq" id="XP_015280691.1">
    <property type="nucleotide sequence ID" value="XM_015425205.1"/>
</dbReference>
<proteinExistence type="inferred from homology"/>
<evidence type="ECO:0000256" key="3">
    <source>
        <dbReference type="SAM" id="MobiDB-lite"/>
    </source>
</evidence>
<gene>
    <name evidence="5" type="primary">LOC107122176</name>
</gene>
<comment type="similarity">
    <text evidence="1">Belongs to the short-chain dehydrogenases/reductases (SDR) family.</text>
</comment>
<keyword evidence="2" id="KW-0560">Oxidoreductase</keyword>
<evidence type="ECO:0000256" key="2">
    <source>
        <dbReference type="ARBA" id="ARBA00023002"/>
    </source>
</evidence>
<name>A0ABM1L404_GEKJA</name>